<dbReference type="UniPathway" id="UPA00059">
    <property type="reaction ID" value="UER00104"/>
</dbReference>
<protein>
    <recommendedName>
        <fullName evidence="3 10">Isopentenyl-diphosphate Delta-isomerase</fullName>
        <shortName evidence="10">IPP isomerase</shortName>
        <ecNumber evidence="3 10">5.3.3.2</ecNumber>
    </recommendedName>
    <alternativeName>
        <fullName evidence="10">IPP:DMAPP isomerase</fullName>
    </alternativeName>
    <alternativeName>
        <fullName evidence="10">Isopentenyl pyrophosphate isomerase</fullName>
    </alternativeName>
</protein>
<dbReference type="PANTHER" id="PTHR10885:SF0">
    <property type="entry name" value="ISOPENTENYL-DIPHOSPHATE DELTA-ISOMERASE"/>
    <property type="match status" value="1"/>
</dbReference>
<feature type="domain" description="Nudix hydrolase" evidence="12">
    <location>
        <begin position="36"/>
        <end position="170"/>
    </location>
</feature>
<keyword evidence="4 10" id="KW-0963">Cytoplasm</keyword>
<sequence>MTRPRATAPETPLTVPAWVDGHLTPVEKLEAHRKGLRHKAVSVFVLSGASVLLQRRAATKYHTPGLWANTCCTHPHWDEAPEACAHRRLFEELGLTGLPLAHRDVIEYRADVGGGLIEHEVVDLFTAEAPAALPVTPNPAEVMETAWMPLDALTKDVAARPERYTPWLRIYLDEHARRIFSNASED</sequence>
<comment type="similarity">
    <text evidence="2 10">Belongs to the IPP isomerase type 1 family.</text>
</comment>
<dbReference type="Pfam" id="PF00293">
    <property type="entry name" value="NUDIX"/>
    <property type="match status" value="1"/>
</dbReference>
<comment type="cofactor">
    <cofactor evidence="10">
        <name>Mn(2+)</name>
        <dbReference type="ChEBI" id="CHEBI:29035"/>
    </cofactor>
    <text evidence="10">Binds 1 Mn(2+) ion per subunit.</text>
</comment>
<evidence type="ECO:0000259" key="12">
    <source>
        <dbReference type="PROSITE" id="PS51462"/>
    </source>
</evidence>
<dbReference type="GO" id="GO:0050992">
    <property type="term" value="P:dimethylallyl diphosphate biosynthetic process"/>
    <property type="evidence" value="ECO:0007669"/>
    <property type="project" value="UniProtKB-UniRule"/>
</dbReference>
<evidence type="ECO:0000313" key="14">
    <source>
        <dbReference type="Proteomes" id="UP000325289"/>
    </source>
</evidence>
<dbReference type="RefSeq" id="WP_149754716.1">
    <property type="nucleotide sequence ID" value="NZ_FOMS01000002.1"/>
</dbReference>
<evidence type="ECO:0000256" key="9">
    <source>
        <dbReference type="ARBA" id="ARBA00023235"/>
    </source>
</evidence>
<name>A0A1I1UJ49_9RHOB</name>
<dbReference type="PROSITE" id="PS51462">
    <property type="entry name" value="NUDIX"/>
    <property type="match status" value="1"/>
</dbReference>
<feature type="active site" evidence="10 11">
    <location>
        <position position="72"/>
    </location>
</feature>
<dbReference type="GO" id="GO:0009240">
    <property type="term" value="P:isopentenyl diphosphate biosynthetic process"/>
    <property type="evidence" value="ECO:0007669"/>
    <property type="project" value="TreeGrafter"/>
</dbReference>
<feature type="binding site" evidence="10">
    <location>
        <position position="120"/>
    </location>
    <ligand>
        <name>Mn(2+)</name>
        <dbReference type="ChEBI" id="CHEBI:29035"/>
    </ligand>
</feature>
<dbReference type="PANTHER" id="PTHR10885">
    <property type="entry name" value="ISOPENTENYL-DIPHOSPHATE DELTA-ISOMERASE"/>
    <property type="match status" value="1"/>
</dbReference>
<feature type="binding site" evidence="10">
    <location>
        <position position="38"/>
    </location>
    <ligand>
        <name>Mn(2+)</name>
        <dbReference type="ChEBI" id="CHEBI:29035"/>
    </ligand>
</feature>
<dbReference type="InterPro" id="IPR011876">
    <property type="entry name" value="IsopentenylPP_isomerase_typ1"/>
</dbReference>
<proteinExistence type="inferred from homology"/>
<comment type="function">
    <text evidence="10">Catalyzes the 1,3-allylic rearrangement of the homoallylic substrate isopentenyl (IPP) to its highly electrophilic allylic isomer, dimethylallyl diphosphate (DMAPP).</text>
</comment>
<dbReference type="PIRSF" id="PIRSF018427">
    <property type="entry name" value="Isopntndiph_ism"/>
    <property type="match status" value="1"/>
</dbReference>
<feature type="binding site" evidence="10">
    <location>
        <position position="118"/>
    </location>
    <ligand>
        <name>Mn(2+)</name>
        <dbReference type="ChEBI" id="CHEBI:29035"/>
    </ligand>
</feature>
<feature type="binding site" evidence="10">
    <location>
        <position position="74"/>
    </location>
    <ligand>
        <name>Mn(2+)</name>
        <dbReference type="ChEBI" id="CHEBI:29035"/>
    </ligand>
</feature>
<keyword evidence="5 10" id="KW-0479">Metal-binding</keyword>
<dbReference type="OrthoDB" id="9809458at2"/>
<keyword evidence="14" id="KW-1185">Reference proteome</keyword>
<evidence type="ECO:0000256" key="2">
    <source>
        <dbReference type="ARBA" id="ARBA00007579"/>
    </source>
</evidence>
<comment type="pathway">
    <text evidence="1 10">Isoprenoid biosynthesis; dimethylallyl diphosphate biosynthesis; dimethylallyl diphosphate from isopentenyl diphosphate: step 1/1.</text>
</comment>
<evidence type="ECO:0000256" key="11">
    <source>
        <dbReference type="PIRSR" id="PIRSR018427-1"/>
    </source>
</evidence>
<evidence type="ECO:0000256" key="6">
    <source>
        <dbReference type="ARBA" id="ARBA00022842"/>
    </source>
</evidence>
<reference evidence="13 14" key="1">
    <citation type="submission" date="2016-10" db="EMBL/GenBank/DDBJ databases">
        <authorList>
            <person name="Varghese N."/>
            <person name="Submissions S."/>
        </authorList>
    </citation>
    <scope>NUCLEOTIDE SEQUENCE [LARGE SCALE GENOMIC DNA]</scope>
    <source>
        <strain evidence="14">YIM D21,KCTC 23444,ACCC 10710</strain>
    </source>
</reference>
<organism evidence="13 14">
    <name type="scientific">Roseivivax sediminis</name>
    <dbReference type="NCBI Taxonomy" id="936889"/>
    <lineage>
        <taxon>Bacteria</taxon>
        <taxon>Pseudomonadati</taxon>
        <taxon>Pseudomonadota</taxon>
        <taxon>Alphaproteobacteria</taxon>
        <taxon>Rhodobacterales</taxon>
        <taxon>Roseobacteraceae</taxon>
        <taxon>Roseivivax</taxon>
    </lineage>
</organism>
<keyword evidence="8 10" id="KW-0414">Isoprene biosynthesis</keyword>
<dbReference type="GO" id="GO:0046872">
    <property type="term" value="F:metal ion binding"/>
    <property type="evidence" value="ECO:0007669"/>
    <property type="project" value="UniProtKB-KW"/>
</dbReference>
<comment type="subcellular location">
    <subcellularLocation>
        <location evidence="10">Cytoplasm</location>
    </subcellularLocation>
</comment>
<dbReference type="EMBL" id="FOMS01000002">
    <property type="protein sequence ID" value="SFD69658.1"/>
    <property type="molecule type" value="Genomic_DNA"/>
</dbReference>
<evidence type="ECO:0000256" key="4">
    <source>
        <dbReference type="ARBA" id="ARBA00022490"/>
    </source>
</evidence>
<dbReference type="AlphaFoldDB" id="A0A1I1UJ49"/>
<dbReference type="Proteomes" id="UP000325289">
    <property type="component" value="Unassembled WGS sequence"/>
</dbReference>
<evidence type="ECO:0000256" key="7">
    <source>
        <dbReference type="ARBA" id="ARBA00023211"/>
    </source>
</evidence>
<feature type="binding site" evidence="10">
    <location>
        <position position="32"/>
    </location>
    <ligand>
        <name>Mn(2+)</name>
        <dbReference type="ChEBI" id="CHEBI:29035"/>
    </ligand>
</feature>
<evidence type="ECO:0000313" key="13">
    <source>
        <dbReference type="EMBL" id="SFD69658.1"/>
    </source>
</evidence>
<gene>
    <name evidence="10" type="primary">idi</name>
    <name evidence="13" type="ORF">SAMN04515678_102330</name>
</gene>
<dbReference type="InterPro" id="IPR015797">
    <property type="entry name" value="NUDIX_hydrolase-like_dom_sf"/>
</dbReference>
<comment type="cofactor">
    <cofactor evidence="10">
        <name>Mg(2+)</name>
        <dbReference type="ChEBI" id="CHEBI:18420"/>
    </cofactor>
    <text evidence="10">Binds 1 Mg(2+) ion per subunit. The magnesium ion binds only when substrate is bound.</text>
</comment>
<dbReference type="GO" id="GO:0005737">
    <property type="term" value="C:cytoplasm"/>
    <property type="evidence" value="ECO:0007669"/>
    <property type="project" value="UniProtKB-SubCell"/>
</dbReference>
<evidence type="ECO:0000256" key="8">
    <source>
        <dbReference type="ARBA" id="ARBA00023229"/>
    </source>
</evidence>
<keyword evidence="7 10" id="KW-0464">Manganese</keyword>
<dbReference type="InterPro" id="IPR056375">
    <property type="entry name" value="Idi_bact"/>
</dbReference>
<evidence type="ECO:0000256" key="10">
    <source>
        <dbReference type="HAMAP-Rule" id="MF_00202"/>
    </source>
</evidence>
<dbReference type="NCBIfam" id="TIGR02150">
    <property type="entry name" value="IPP_isom_1"/>
    <property type="match status" value="1"/>
</dbReference>
<keyword evidence="6 10" id="KW-0460">Magnesium</keyword>
<keyword evidence="9 10" id="KW-0413">Isomerase</keyword>
<dbReference type="HAMAP" id="MF_00202">
    <property type="entry name" value="Idi"/>
    <property type="match status" value="1"/>
</dbReference>
<evidence type="ECO:0000256" key="1">
    <source>
        <dbReference type="ARBA" id="ARBA00004826"/>
    </source>
</evidence>
<dbReference type="EC" id="5.3.3.2" evidence="3 10"/>
<dbReference type="InterPro" id="IPR000086">
    <property type="entry name" value="NUDIX_hydrolase_dom"/>
</dbReference>
<accession>A0A1I1UJ49</accession>
<dbReference type="CDD" id="cd02885">
    <property type="entry name" value="NUDIX_IPP_Isomerase"/>
    <property type="match status" value="1"/>
</dbReference>
<dbReference type="Gene3D" id="3.90.79.10">
    <property type="entry name" value="Nucleoside Triphosphate Pyrophosphohydrolase"/>
    <property type="match status" value="1"/>
</dbReference>
<comment type="catalytic activity">
    <reaction evidence="10">
        <text>isopentenyl diphosphate = dimethylallyl diphosphate</text>
        <dbReference type="Rhea" id="RHEA:23284"/>
        <dbReference type="ChEBI" id="CHEBI:57623"/>
        <dbReference type="ChEBI" id="CHEBI:128769"/>
        <dbReference type="EC" id="5.3.3.2"/>
    </reaction>
</comment>
<feature type="active site" evidence="10 11">
    <location>
        <position position="120"/>
    </location>
</feature>
<dbReference type="SUPFAM" id="SSF55811">
    <property type="entry name" value="Nudix"/>
    <property type="match status" value="1"/>
</dbReference>
<evidence type="ECO:0000256" key="3">
    <source>
        <dbReference type="ARBA" id="ARBA00012057"/>
    </source>
</evidence>
<dbReference type="GO" id="GO:0004452">
    <property type="term" value="F:isopentenyl-diphosphate delta-isomerase activity"/>
    <property type="evidence" value="ECO:0007669"/>
    <property type="project" value="UniProtKB-UniRule"/>
</dbReference>
<evidence type="ECO:0000256" key="5">
    <source>
        <dbReference type="ARBA" id="ARBA00022723"/>
    </source>
</evidence>
<feature type="binding site" evidence="10">
    <location>
        <position position="92"/>
    </location>
    <ligand>
        <name>Mg(2+)</name>
        <dbReference type="ChEBI" id="CHEBI:18420"/>
    </ligand>
</feature>